<evidence type="ECO:0000313" key="4">
    <source>
        <dbReference type="Proteomes" id="UP000030416"/>
    </source>
</evidence>
<comment type="caution">
    <text evidence="3">The sequence shown here is derived from an EMBL/GenBank/DDBJ whole genome shotgun (WGS) entry which is preliminary data.</text>
</comment>
<dbReference type="Proteomes" id="UP000030416">
    <property type="component" value="Unassembled WGS sequence"/>
</dbReference>
<accession>A0A0A3IX28</accession>
<evidence type="ECO:0008006" key="5">
    <source>
        <dbReference type="Google" id="ProtNLM"/>
    </source>
</evidence>
<gene>
    <name evidence="3" type="ORF">CD29_06640</name>
</gene>
<dbReference type="RefSeq" id="WP_036184341.1">
    <property type="nucleotide sequence ID" value="NZ_AVDA01000006.1"/>
</dbReference>
<keyword evidence="2" id="KW-1133">Transmembrane helix</keyword>
<organism evidence="3 4">
    <name type="scientific">Ureibacillus manganicus DSM 26584</name>
    <dbReference type="NCBI Taxonomy" id="1384049"/>
    <lineage>
        <taxon>Bacteria</taxon>
        <taxon>Bacillati</taxon>
        <taxon>Bacillota</taxon>
        <taxon>Bacilli</taxon>
        <taxon>Bacillales</taxon>
        <taxon>Caryophanaceae</taxon>
        <taxon>Ureibacillus</taxon>
    </lineage>
</organism>
<dbReference type="InterPro" id="IPR019198">
    <property type="entry name" value="Beta_propeller_containing"/>
</dbReference>
<dbReference type="EMBL" id="JPVN01000006">
    <property type="protein sequence ID" value="KGR79367.1"/>
    <property type="molecule type" value="Genomic_DNA"/>
</dbReference>
<feature type="region of interest" description="Disordered" evidence="1">
    <location>
        <begin position="151"/>
        <end position="185"/>
    </location>
</feature>
<dbReference type="AlphaFoldDB" id="A0A0A3IX28"/>
<feature type="transmembrane region" description="Helical" evidence="2">
    <location>
        <begin position="5"/>
        <end position="26"/>
    </location>
</feature>
<protein>
    <recommendedName>
        <fullName evidence="5">Beta propeller domain-containing protein</fullName>
    </recommendedName>
</protein>
<dbReference type="Pfam" id="PF09826">
    <property type="entry name" value="Beta_propel"/>
    <property type="match status" value="1"/>
</dbReference>
<keyword evidence="4" id="KW-1185">Reference proteome</keyword>
<name>A0A0A3IX28_9BACL</name>
<keyword evidence="2" id="KW-0472">Membrane</keyword>
<dbReference type="STRING" id="1384049.CD29_06640"/>
<proteinExistence type="predicted"/>
<evidence type="ECO:0000256" key="1">
    <source>
        <dbReference type="SAM" id="MobiDB-lite"/>
    </source>
</evidence>
<sequence length="739" mass="82907">MKKRFYVGGLILIIAAIVVGAVLMLGKKVEVEATSKVMVNHPYLIHFSHGLNDASIEKKQVYITNSAGDKVDVTMKLLNNNQTLAILNAKSGKYTAHIEKNAFKDILSNSEKQEITFEVVDEIKHIASKEDLQNFFLTAVKKERRYFTGGEAETTAVSESADMSMAEAKSDNASGGGLDHSTTNNQVEGIEEGDIVVTDGEFIYSTYDNNIIITDARDPKNIKQVSKIALDQYSYPMQIMVHDEMLIVIKDQWIESKESKWPYMDGTSLTTAAFYNIEDPTNPTFIREVGQDGYMSGVRKYNDILYIVTNKTPNYWILYDTPVEDVELRPYTYDSEEDEKIAPMEIDQLTILPGATEPNYTIISAIDLNNFENKKVETKGFLGGSSNLYMSYNAIYLTANNYEMPTTLEIEVDGDAESKKISEDAAQTSIARDMIIAPISTNTDIYKFSIDGTNIAFAASTSIEGTVLNQFSMDEYDGHFRIAVTEGHSWGAEPTSKNHLYIFNDRLEKVGEVTDLAKGERIYSARFMGDKAYIVTFKEVDPLFVIDLTNPNAPKVLGELKIPGFSNYLHPLDENHLIGIGYDTKTMVDSYSKQPFTVTGGIKISLFDITDFSNPKEQDNVIIGGRGTYSEVQYNHKVLFRNSEYSYFGFPISIYKEKGEYDIQYQGSGAVVYEITAENGIQLKGDLVTPPAPGEEYESWESMIQRMVYIDDTLYTVSRNGIKSYDLQTFNSLGSVRLQ</sequence>
<dbReference type="eggNOG" id="COG4880">
    <property type="taxonomic scope" value="Bacteria"/>
</dbReference>
<evidence type="ECO:0000256" key="2">
    <source>
        <dbReference type="SAM" id="Phobius"/>
    </source>
</evidence>
<reference evidence="3 4" key="1">
    <citation type="submission" date="2014-02" db="EMBL/GenBank/DDBJ databases">
        <title>Draft genome sequence of Lysinibacillus manganicus DSM 26584T.</title>
        <authorList>
            <person name="Zhang F."/>
            <person name="Wang G."/>
            <person name="Zhang L."/>
        </authorList>
    </citation>
    <scope>NUCLEOTIDE SEQUENCE [LARGE SCALE GENOMIC DNA]</scope>
    <source>
        <strain evidence="3 4">DSM 26584</strain>
    </source>
</reference>
<keyword evidence="2" id="KW-0812">Transmembrane</keyword>
<dbReference type="OrthoDB" id="9778998at2"/>
<evidence type="ECO:0000313" key="3">
    <source>
        <dbReference type="EMBL" id="KGR79367.1"/>
    </source>
</evidence>